<comment type="caution">
    <text evidence="1">The sequence shown here is derived from an EMBL/GenBank/DDBJ whole genome shotgun (WGS) entry which is preliminary data.</text>
</comment>
<proteinExistence type="predicted"/>
<protein>
    <submittedName>
        <fullName evidence="1">Uncharacterized protein</fullName>
    </submittedName>
</protein>
<reference evidence="1 2" key="1">
    <citation type="submission" date="2019-10" db="EMBL/GenBank/DDBJ databases">
        <title>Nonomuraea sp. nov., isolated from Phyllanthus amarus.</title>
        <authorList>
            <person name="Klykleung N."/>
            <person name="Tanasupawat S."/>
        </authorList>
    </citation>
    <scope>NUCLEOTIDE SEQUENCE [LARGE SCALE GENOMIC DNA]</scope>
    <source>
        <strain evidence="1 2">PA1-10</strain>
    </source>
</reference>
<organism evidence="1 2">
    <name type="scientific">Nonomuraea phyllanthi</name>
    <dbReference type="NCBI Taxonomy" id="2219224"/>
    <lineage>
        <taxon>Bacteria</taxon>
        <taxon>Bacillati</taxon>
        <taxon>Actinomycetota</taxon>
        <taxon>Actinomycetes</taxon>
        <taxon>Streptosporangiales</taxon>
        <taxon>Streptosporangiaceae</taxon>
        <taxon>Nonomuraea</taxon>
    </lineage>
</organism>
<sequence length="125" mass="13176">MRPRRRVIAEQRLTTGPRFIVQPHLLVIDEFGNRLLDEDGRSRLSEVINARYLKGPAITIPTSGSTDGASGWAMSCSPPPSSTGCCTAASSSATTAHPAGCVPTRPSTSPVVRPEGALTVCNRSS</sequence>
<evidence type="ECO:0000313" key="2">
    <source>
        <dbReference type="Proteomes" id="UP000312512"/>
    </source>
</evidence>
<dbReference type="AlphaFoldDB" id="A0A5C4VJ06"/>
<accession>A0A5C4VJ06</accession>
<evidence type="ECO:0000313" key="1">
    <source>
        <dbReference type="EMBL" id="KAB8189250.1"/>
    </source>
</evidence>
<dbReference type="Proteomes" id="UP000312512">
    <property type="component" value="Unassembled WGS sequence"/>
</dbReference>
<name>A0A5C4VJ06_9ACTN</name>
<keyword evidence="2" id="KW-1185">Reference proteome</keyword>
<gene>
    <name evidence="1" type="ORF">FH608_040410</name>
</gene>
<dbReference type="EMBL" id="VDLX02000021">
    <property type="protein sequence ID" value="KAB8189250.1"/>
    <property type="molecule type" value="Genomic_DNA"/>
</dbReference>
<dbReference type="OrthoDB" id="9773429at2"/>